<keyword evidence="4" id="KW-0285">Flavoprotein</keyword>
<dbReference type="Gene3D" id="3.20.20.70">
    <property type="entry name" value="Aldolase class I"/>
    <property type="match status" value="1"/>
</dbReference>
<evidence type="ECO:0000313" key="10">
    <source>
        <dbReference type="EMBL" id="GGY25650.1"/>
    </source>
</evidence>
<dbReference type="InterPro" id="IPR013785">
    <property type="entry name" value="Aldolase_TIM"/>
</dbReference>
<dbReference type="RefSeq" id="WP_229804864.1">
    <property type="nucleotide sequence ID" value="NZ_BMYX01000021.1"/>
</dbReference>
<evidence type="ECO:0000256" key="8">
    <source>
        <dbReference type="ARBA" id="ARBA00031155"/>
    </source>
</evidence>
<keyword evidence="11" id="KW-1185">Reference proteome</keyword>
<dbReference type="CDD" id="cd04730">
    <property type="entry name" value="NPD_like"/>
    <property type="match status" value="1"/>
</dbReference>
<organism evidence="10 11">
    <name type="scientific">Paludibacterium paludis</name>
    <dbReference type="NCBI Taxonomy" id="1225769"/>
    <lineage>
        <taxon>Bacteria</taxon>
        <taxon>Pseudomonadati</taxon>
        <taxon>Pseudomonadota</taxon>
        <taxon>Betaproteobacteria</taxon>
        <taxon>Neisseriales</taxon>
        <taxon>Chromobacteriaceae</taxon>
        <taxon>Paludibacterium</taxon>
    </lineage>
</organism>
<dbReference type="InterPro" id="IPR004136">
    <property type="entry name" value="NMO"/>
</dbReference>
<accession>A0A918P6C7</accession>
<evidence type="ECO:0000256" key="5">
    <source>
        <dbReference type="ARBA" id="ARBA00022643"/>
    </source>
</evidence>
<dbReference type="PANTHER" id="PTHR42747:SF3">
    <property type="entry name" value="NITRONATE MONOOXYGENASE-RELATED"/>
    <property type="match status" value="1"/>
</dbReference>
<proteinExistence type="inferred from homology"/>
<dbReference type="PANTHER" id="PTHR42747">
    <property type="entry name" value="NITRONATE MONOOXYGENASE-RELATED"/>
    <property type="match status" value="1"/>
</dbReference>
<dbReference type="SUPFAM" id="SSF51412">
    <property type="entry name" value="Inosine monophosphate dehydrogenase (IMPDH)"/>
    <property type="match status" value="1"/>
</dbReference>
<keyword evidence="7" id="KW-0503">Monooxygenase</keyword>
<dbReference type="Proteomes" id="UP000645257">
    <property type="component" value="Unassembled WGS sequence"/>
</dbReference>
<reference evidence="10" key="1">
    <citation type="journal article" date="2014" name="Int. J. Syst. Evol. Microbiol.">
        <title>Complete genome sequence of Corynebacterium casei LMG S-19264T (=DSM 44701T), isolated from a smear-ripened cheese.</title>
        <authorList>
            <consortium name="US DOE Joint Genome Institute (JGI-PGF)"/>
            <person name="Walter F."/>
            <person name="Albersmeier A."/>
            <person name="Kalinowski J."/>
            <person name="Ruckert C."/>
        </authorList>
    </citation>
    <scope>NUCLEOTIDE SEQUENCE</scope>
    <source>
        <strain evidence="10">KCTC 32182</strain>
    </source>
</reference>
<evidence type="ECO:0000256" key="4">
    <source>
        <dbReference type="ARBA" id="ARBA00022630"/>
    </source>
</evidence>
<evidence type="ECO:0000256" key="1">
    <source>
        <dbReference type="ARBA" id="ARBA00001917"/>
    </source>
</evidence>
<keyword evidence="3" id="KW-0216">Detoxification</keyword>
<evidence type="ECO:0000256" key="9">
    <source>
        <dbReference type="ARBA" id="ARBA00049401"/>
    </source>
</evidence>
<comment type="caution">
    <text evidence="10">The sequence shown here is derived from an EMBL/GenBank/DDBJ whole genome shotgun (WGS) entry which is preliminary data.</text>
</comment>
<dbReference type="Pfam" id="PF03060">
    <property type="entry name" value="NMO"/>
    <property type="match status" value="1"/>
</dbReference>
<protein>
    <recommendedName>
        <fullName evidence="8">Propionate 3-nitronate monooxygenase</fullName>
    </recommendedName>
</protein>
<sequence length="392" mass="41420">MRYGKDGTIVVCLARGIRESMMGLGDALGVEWPLIQAPMAGAQGAALAAAVCEAGALGSLPCAMLTPESLSAELAALRRLTDRPFNVNFFCHAPPLFDAARDQRWRAALAPWYEKYGIDPSGIVPAAGRAPFDERMLEVIEAWRPPVVSFHFGLPRPALLDGVKEWGAVVMSTATTVDEARYLEDHGADVVIAQGIEAGGHRGLFLSGDLTGQLPLRELLARIADAVRLPVVAAGGIAGPKDVAEAMALGASGVQAGTVFLLCDESGAGAVLRAAVARAGEAGTALTRVFTGRPARGVVNLAMRELGPFGESVPDFPLAVSYMAPLRAPVPKRRATARFPRCGAGKTPPGAVKCLPPGSCSIWWPGSSRVARFLRARRRRRVPRPSRARRAP</sequence>
<keyword evidence="10" id="KW-0223">Dioxygenase</keyword>
<comment type="similarity">
    <text evidence="2">Belongs to the nitronate monooxygenase family. NMO class I subfamily.</text>
</comment>
<dbReference type="EMBL" id="BMYX01000021">
    <property type="protein sequence ID" value="GGY25650.1"/>
    <property type="molecule type" value="Genomic_DNA"/>
</dbReference>
<dbReference type="AlphaFoldDB" id="A0A918P6C7"/>
<keyword evidence="5" id="KW-0288">FMN</keyword>
<evidence type="ECO:0000256" key="2">
    <source>
        <dbReference type="ARBA" id="ARBA00009881"/>
    </source>
</evidence>
<dbReference type="GO" id="GO:0009636">
    <property type="term" value="P:response to toxic substance"/>
    <property type="evidence" value="ECO:0007669"/>
    <property type="project" value="UniProtKB-KW"/>
</dbReference>
<comment type="catalytic activity">
    <reaction evidence="9">
        <text>3 propionate 3-nitronate + 3 O2 + H2O = 3 3-oxopropanoate + 2 nitrate + nitrite + H2O2 + 3 H(+)</text>
        <dbReference type="Rhea" id="RHEA:57332"/>
        <dbReference type="ChEBI" id="CHEBI:15377"/>
        <dbReference type="ChEBI" id="CHEBI:15378"/>
        <dbReference type="ChEBI" id="CHEBI:15379"/>
        <dbReference type="ChEBI" id="CHEBI:16240"/>
        <dbReference type="ChEBI" id="CHEBI:16301"/>
        <dbReference type="ChEBI" id="CHEBI:17632"/>
        <dbReference type="ChEBI" id="CHEBI:33190"/>
        <dbReference type="ChEBI" id="CHEBI:136067"/>
    </reaction>
</comment>
<evidence type="ECO:0000256" key="3">
    <source>
        <dbReference type="ARBA" id="ARBA00022575"/>
    </source>
</evidence>
<gene>
    <name evidence="10" type="ORF">GCM10011289_31600</name>
</gene>
<evidence type="ECO:0000256" key="7">
    <source>
        <dbReference type="ARBA" id="ARBA00023033"/>
    </source>
</evidence>
<dbReference type="GO" id="GO:0018580">
    <property type="term" value="F:nitronate monooxygenase activity"/>
    <property type="evidence" value="ECO:0007669"/>
    <property type="project" value="InterPro"/>
</dbReference>
<dbReference type="GO" id="GO:0051213">
    <property type="term" value="F:dioxygenase activity"/>
    <property type="evidence" value="ECO:0007669"/>
    <property type="project" value="UniProtKB-KW"/>
</dbReference>
<name>A0A918P6C7_9NEIS</name>
<evidence type="ECO:0000313" key="11">
    <source>
        <dbReference type="Proteomes" id="UP000645257"/>
    </source>
</evidence>
<keyword evidence="6" id="KW-0560">Oxidoreductase</keyword>
<reference evidence="10" key="2">
    <citation type="submission" date="2020-09" db="EMBL/GenBank/DDBJ databases">
        <authorList>
            <person name="Sun Q."/>
            <person name="Kim S."/>
        </authorList>
    </citation>
    <scope>NUCLEOTIDE SEQUENCE</scope>
    <source>
        <strain evidence="10">KCTC 32182</strain>
    </source>
</reference>
<evidence type="ECO:0000256" key="6">
    <source>
        <dbReference type="ARBA" id="ARBA00023002"/>
    </source>
</evidence>
<comment type="cofactor">
    <cofactor evidence="1">
        <name>FMN</name>
        <dbReference type="ChEBI" id="CHEBI:58210"/>
    </cofactor>
</comment>